<dbReference type="AlphaFoldDB" id="A0A182EZW8"/>
<evidence type="ECO:0000313" key="2">
    <source>
        <dbReference type="Proteomes" id="UP000271087"/>
    </source>
</evidence>
<name>A0A182EZW8_ONCOC</name>
<dbReference type="EMBL" id="UYRW01018178">
    <property type="protein sequence ID" value="VDN04907.1"/>
    <property type="molecule type" value="Genomic_DNA"/>
</dbReference>
<sequence length="46" mass="5226">ECLKEKIYLADRQRGRSAGIAQRGRGRCPHGPPVKCKYVFADYFLA</sequence>
<proteinExistence type="predicted"/>
<reference evidence="1 2" key="2">
    <citation type="submission" date="2018-08" db="EMBL/GenBank/DDBJ databases">
        <authorList>
            <person name="Laetsch R D."/>
            <person name="Stevens L."/>
            <person name="Kumar S."/>
            <person name="Blaxter L. M."/>
        </authorList>
    </citation>
    <scope>NUCLEOTIDE SEQUENCE [LARGE SCALE GENOMIC DNA]</scope>
</reference>
<accession>A0A182EZW8</accession>
<dbReference type="STRING" id="42157.A0A182EZW8"/>
<evidence type="ECO:0000313" key="1">
    <source>
        <dbReference type="EMBL" id="VDN04907.1"/>
    </source>
</evidence>
<dbReference type="Proteomes" id="UP000271087">
    <property type="component" value="Unassembled WGS sequence"/>
</dbReference>
<protein>
    <submittedName>
        <fullName evidence="3">Thyroglobulin type-1 domain-containing protein</fullName>
    </submittedName>
</protein>
<organism evidence="3">
    <name type="scientific">Onchocerca ochengi</name>
    <name type="common">Filarial nematode worm</name>
    <dbReference type="NCBI Taxonomy" id="42157"/>
    <lineage>
        <taxon>Eukaryota</taxon>
        <taxon>Metazoa</taxon>
        <taxon>Ecdysozoa</taxon>
        <taxon>Nematoda</taxon>
        <taxon>Chromadorea</taxon>
        <taxon>Rhabditida</taxon>
        <taxon>Spirurina</taxon>
        <taxon>Spiruromorpha</taxon>
        <taxon>Filarioidea</taxon>
        <taxon>Onchocercidae</taxon>
        <taxon>Onchocerca</taxon>
    </lineage>
</organism>
<reference evidence="3" key="1">
    <citation type="submission" date="2016-06" db="UniProtKB">
        <authorList>
            <consortium name="WormBaseParasite"/>
        </authorList>
    </citation>
    <scope>IDENTIFICATION</scope>
</reference>
<evidence type="ECO:0000313" key="3">
    <source>
        <dbReference type="WBParaSite" id="nOo.2.0.1.t13730-RA"/>
    </source>
</evidence>
<dbReference type="WBParaSite" id="nOo.2.0.1.t13730-RA">
    <property type="protein sequence ID" value="nOo.2.0.1.t13730-RA"/>
    <property type="gene ID" value="nOo.2.0.1.g13730"/>
</dbReference>
<gene>
    <name evidence="1" type="ORF">NOO_LOCUS13730</name>
</gene>
<keyword evidence="2" id="KW-1185">Reference proteome</keyword>